<evidence type="ECO:0000313" key="3">
    <source>
        <dbReference type="EMBL" id="RJP58658.1"/>
    </source>
</evidence>
<evidence type="ECO:0000256" key="2">
    <source>
        <dbReference type="SAM" id="Phobius"/>
    </source>
</evidence>
<reference evidence="3 4" key="1">
    <citation type="journal article" date="2017" name="ISME J.">
        <title>Energy and carbon metabolisms in a deep terrestrial subsurface fluid microbial community.</title>
        <authorList>
            <person name="Momper L."/>
            <person name="Jungbluth S.P."/>
            <person name="Lee M.D."/>
            <person name="Amend J.P."/>
        </authorList>
    </citation>
    <scope>NUCLEOTIDE SEQUENCE [LARGE SCALE GENOMIC DNA]</scope>
    <source>
        <strain evidence="3">SURF_26</strain>
    </source>
</reference>
<dbReference type="Proteomes" id="UP000266426">
    <property type="component" value="Unassembled WGS sequence"/>
</dbReference>
<evidence type="ECO:0000313" key="4">
    <source>
        <dbReference type="Proteomes" id="UP000266426"/>
    </source>
</evidence>
<comment type="caution">
    <text evidence="3">The sequence shown here is derived from an EMBL/GenBank/DDBJ whole genome shotgun (WGS) entry which is preliminary data.</text>
</comment>
<feature type="transmembrane region" description="Helical" evidence="2">
    <location>
        <begin position="7"/>
        <end position="31"/>
    </location>
</feature>
<feature type="region of interest" description="Disordered" evidence="1">
    <location>
        <begin position="98"/>
        <end position="147"/>
    </location>
</feature>
<evidence type="ECO:0000256" key="1">
    <source>
        <dbReference type="SAM" id="MobiDB-lite"/>
    </source>
</evidence>
<protein>
    <submittedName>
        <fullName evidence="3">Uncharacterized protein</fullName>
    </submittedName>
</protein>
<keyword evidence="2" id="KW-0812">Transmembrane</keyword>
<accession>A0A3A4R8Q7</accession>
<proteinExistence type="predicted"/>
<organism evidence="3 4">
    <name type="scientific">Candidatus Auribacter fodinae</name>
    <dbReference type="NCBI Taxonomy" id="2093366"/>
    <lineage>
        <taxon>Bacteria</taxon>
        <taxon>Pseudomonadati</taxon>
        <taxon>Candidatus Auribacterota</taxon>
        <taxon>Candidatus Auribacteria</taxon>
        <taxon>Candidatus Auribacterales</taxon>
        <taxon>Candidatus Auribacteraceae</taxon>
        <taxon>Candidatus Auribacter</taxon>
    </lineage>
</organism>
<keyword evidence="2" id="KW-0472">Membrane</keyword>
<sequence>MCKRANVILHSIFSVFAMSLFAVIPAFAAIIDFQDKAVGTEITDQYNSQGVEFNSGVIDQDYLGGLFLRVADTINPYMELIFTNPIYLFSAKVYETSSGFEPQPETEPQPDPDENNDPNAPPEGGGPDTSDPDPDLPPTDEGKPDESIYPTLYFTDNSFLNLEAIHALGEWKTLSFQSDSPVEKLSLLGHYSEGTEPVYFFIDDISFSTTAPIPEPSAMLLFLYGLYWVAKLRNKFK</sequence>
<keyword evidence="2" id="KW-1133">Transmembrane helix</keyword>
<dbReference type="AlphaFoldDB" id="A0A3A4R8Q7"/>
<name>A0A3A4R8Q7_9BACT</name>
<gene>
    <name evidence="3" type="ORF">C4541_07600</name>
</gene>
<dbReference type="EMBL" id="QZJZ01000063">
    <property type="protein sequence ID" value="RJP58658.1"/>
    <property type="molecule type" value="Genomic_DNA"/>
</dbReference>